<comment type="subcellular location">
    <subcellularLocation>
        <location evidence="1">Nucleus</location>
    </subcellularLocation>
</comment>
<dbReference type="InterPro" id="IPR011032">
    <property type="entry name" value="GroES-like_sf"/>
</dbReference>
<dbReference type="SUPFAM" id="SSF46689">
    <property type="entry name" value="Homeodomain-like"/>
    <property type="match status" value="1"/>
</dbReference>
<dbReference type="PANTHER" id="PTHR19303:SF74">
    <property type="entry name" value="POGO TRANSPOSABLE ELEMENT WITH KRAB DOMAIN"/>
    <property type="match status" value="1"/>
</dbReference>
<dbReference type="Gene3D" id="1.10.10.60">
    <property type="entry name" value="Homeodomain-like"/>
    <property type="match status" value="1"/>
</dbReference>
<feature type="compositionally biased region" description="Pro residues" evidence="4">
    <location>
        <begin position="457"/>
        <end position="466"/>
    </location>
</feature>
<accession>A0A7M7PE20</accession>
<dbReference type="GO" id="GO:0005634">
    <property type="term" value="C:nucleus"/>
    <property type="evidence" value="ECO:0000318"/>
    <property type="project" value="GO_Central"/>
</dbReference>
<proteinExistence type="predicted"/>
<dbReference type="SMART" id="SM00674">
    <property type="entry name" value="CENPB"/>
    <property type="match status" value="1"/>
</dbReference>
<feature type="compositionally biased region" description="Low complexity" evidence="4">
    <location>
        <begin position="431"/>
        <end position="442"/>
    </location>
</feature>
<keyword evidence="2" id="KW-0238">DNA-binding</keyword>
<evidence type="ECO:0000313" key="7">
    <source>
        <dbReference type="Proteomes" id="UP000007110"/>
    </source>
</evidence>
<dbReference type="Gene3D" id="3.90.180.10">
    <property type="entry name" value="Medium-chain alcohol dehydrogenases, catalytic domain"/>
    <property type="match status" value="1"/>
</dbReference>
<dbReference type="GeneID" id="115928039"/>
<name>A0A7M7PE20_STRPU</name>
<feature type="domain" description="HTH CENPB-type" evidence="5">
    <location>
        <begin position="52"/>
        <end position="127"/>
    </location>
</feature>
<dbReference type="OMA" id="GIPRATM"/>
<dbReference type="GO" id="GO:0003677">
    <property type="term" value="F:DNA binding"/>
    <property type="evidence" value="ECO:0000318"/>
    <property type="project" value="GO_Central"/>
</dbReference>
<dbReference type="InterPro" id="IPR006600">
    <property type="entry name" value="HTH_CenpB_DNA-bd_dom"/>
</dbReference>
<dbReference type="InParanoid" id="A0A7M7PE20"/>
<dbReference type="EnsemblMetazoa" id="XM_030994581">
    <property type="protein sequence ID" value="XP_030850441"/>
    <property type="gene ID" value="LOC115928039"/>
</dbReference>
<evidence type="ECO:0000259" key="5">
    <source>
        <dbReference type="PROSITE" id="PS51253"/>
    </source>
</evidence>
<dbReference type="OrthoDB" id="4327074at2759"/>
<feature type="region of interest" description="Disordered" evidence="4">
    <location>
        <begin position="426"/>
        <end position="575"/>
    </location>
</feature>
<dbReference type="Pfam" id="PF03221">
    <property type="entry name" value="HTH_Tnp_Tc5"/>
    <property type="match status" value="1"/>
</dbReference>
<evidence type="ECO:0000256" key="1">
    <source>
        <dbReference type="ARBA" id="ARBA00004123"/>
    </source>
</evidence>
<dbReference type="InterPro" id="IPR050863">
    <property type="entry name" value="CenT-Element_Derived"/>
</dbReference>
<keyword evidence="3" id="KW-0539">Nucleus</keyword>
<dbReference type="Proteomes" id="UP000007110">
    <property type="component" value="Unassembled WGS sequence"/>
</dbReference>
<dbReference type="PANTHER" id="PTHR19303">
    <property type="entry name" value="TRANSPOSON"/>
    <property type="match status" value="1"/>
</dbReference>
<dbReference type="InterPro" id="IPR009057">
    <property type="entry name" value="Homeodomain-like_sf"/>
</dbReference>
<evidence type="ECO:0000256" key="2">
    <source>
        <dbReference type="ARBA" id="ARBA00023125"/>
    </source>
</evidence>
<feature type="compositionally biased region" description="Basic and acidic residues" evidence="4">
    <location>
        <begin position="531"/>
        <end position="569"/>
    </location>
</feature>
<sequence>MPKRKYTEASLAEAINRVRLGELSQRQASAEYGIPRATMFDKASGRRPPEMCAMGPSPYLTVDEEARIATWAIQMSKIGYERTKPQILQMAQQIIREDGRPNPFKEDKPGKNWFSRFIKRNPTLSLRTPQALGKERAVLTPKKIDRWFEGLHSYLVEQNAVSILTSPDRIWNADESGFALSPTSGRVIGMRGAKNNLSTLEAASASGVFCPPFIIYPGKRVSRKWRPMEGAPESWFYGFSESGSMNSELFLSWLADHFHPFLLSRGTHFPVLLLVDGDASHVDLQVAQYCQDKQIILYRIQANANHVIQPLGLFVFGPLKKAFKERKGEWKDGHSGQFVTKASFAGVFAKAWADIKPELAIEGFRAAGIFPFTRGYCREKLAPSQVLTIQAAPPARAAAATQTAAATQPQVVLALLTAFPAPLPAAPPAAPSAQEAPTQPQVVPAPPPATAIQAPPQVVPAPPPAAPTTTDNPAMPRRSSSCPRPPNYVSSALDRSLKSPEATRMASKRKAGDELPETISVAHLISYQKKRREDKEAGEAIKKKKREEREVKKAEKEKRNGGKRSREEPRDEEVDEMVCSKCQDRFYPARDLRLQRVPMMMMQAVQQTGTGGPEVLSVAEVPIPKPGPHEILMRIHASAINRADTLQRRGLYPVPQGQHSYLD</sequence>
<dbReference type="InterPro" id="IPR004875">
    <property type="entry name" value="DDE_SF_endonuclease_dom"/>
</dbReference>
<reference evidence="7" key="1">
    <citation type="submission" date="2015-02" db="EMBL/GenBank/DDBJ databases">
        <title>Genome sequencing for Strongylocentrotus purpuratus.</title>
        <authorList>
            <person name="Murali S."/>
            <person name="Liu Y."/>
            <person name="Vee V."/>
            <person name="English A."/>
            <person name="Wang M."/>
            <person name="Skinner E."/>
            <person name="Han Y."/>
            <person name="Muzny D.M."/>
            <person name="Worley K.C."/>
            <person name="Gibbs R.A."/>
        </authorList>
    </citation>
    <scope>NUCLEOTIDE SEQUENCE</scope>
</reference>
<dbReference type="PROSITE" id="PS51253">
    <property type="entry name" value="HTH_CENPB"/>
    <property type="match status" value="1"/>
</dbReference>
<evidence type="ECO:0000313" key="6">
    <source>
        <dbReference type="EnsemblMetazoa" id="XP_030850441"/>
    </source>
</evidence>
<reference evidence="6" key="2">
    <citation type="submission" date="2021-01" db="UniProtKB">
        <authorList>
            <consortium name="EnsemblMetazoa"/>
        </authorList>
    </citation>
    <scope>IDENTIFICATION</scope>
</reference>
<dbReference type="Pfam" id="PF05225">
    <property type="entry name" value="HTH_psq"/>
    <property type="match status" value="1"/>
</dbReference>
<dbReference type="SUPFAM" id="SSF50129">
    <property type="entry name" value="GroES-like"/>
    <property type="match status" value="1"/>
</dbReference>
<dbReference type="InterPro" id="IPR036397">
    <property type="entry name" value="RNaseH_sf"/>
</dbReference>
<dbReference type="AlphaFoldDB" id="A0A7M7PE20"/>
<organism evidence="6 7">
    <name type="scientific">Strongylocentrotus purpuratus</name>
    <name type="common">Purple sea urchin</name>
    <dbReference type="NCBI Taxonomy" id="7668"/>
    <lineage>
        <taxon>Eukaryota</taxon>
        <taxon>Metazoa</taxon>
        <taxon>Echinodermata</taxon>
        <taxon>Eleutherozoa</taxon>
        <taxon>Echinozoa</taxon>
        <taxon>Echinoidea</taxon>
        <taxon>Euechinoidea</taxon>
        <taxon>Echinacea</taxon>
        <taxon>Camarodonta</taxon>
        <taxon>Echinidea</taxon>
        <taxon>Strongylocentrotidae</taxon>
        <taxon>Strongylocentrotus</taxon>
    </lineage>
</organism>
<evidence type="ECO:0000256" key="4">
    <source>
        <dbReference type="SAM" id="MobiDB-lite"/>
    </source>
</evidence>
<protein>
    <recommendedName>
        <fullName evidence="5">HTH CENPB-type domain-containing protein</fullName>
    </recommendedName>
</protein>
<dbReference type="Gene3D" id="3.30.420.10">
    <property type="entry name" value="Ribonuclease H-like superfamily/Ribonuclease H"/>
    <property type="match status" value="1"/>
</dbReference>
<dbReference type="InterPro" id="IPR007889">
    <property type="entry name" value="HTH_Psq"/>
</dbReference>
<dbReference type="RefSeq" id="XP_030850441.1">
    <property type="nucleotide sequence ID" value="XM_030994581.1"/>
</dbReference>
<dbReference type="Pfam" id="PF03184">
    <property type="entry name" value="DDE_1"/>
    <property type="match status" value="1"/>
</dbReference>
<keyword evidence="7" id="KW-1185">Reference proteome</keyword>
<evidence type="ECO:0000256" key="3">
    <source>
        <dbReference type="ARBA" id="ARBA00023242"/>
    </source>
</evidence>
<dbReference type="KEGG" id="spu:115928039"/>